<protein>
    <recommendedName>
        <fullName evidence="9">Gustatory receptor</fullName>
    </recommendedName>
</protein>
<dbReference type="AlphaFoldDB" id="A0AA38IZB9"/>
<comment type="subcellular location">
    <subcellularLocation>
        <location evidence="1">Cell membrane</location>
        <topology evidence="1">Multi-pass membrane protein</topology>
    </subcellularLocation>
</comment>
<evidence type="ECO:0000256" key="5">
    <source>
        <dbReference type="ARBA" id="ARBA00023136"/>
    </source>
</evidence>
<dbReference type="GO" id="GO:0005886">
    <property type="term" value="C:plasma membrane"/>
    <property type="evidence" value="ECO:0007669"/>
    <property type="project" value="UniProtKB-SubCell"/>
</dbReference>
<evidence type="ECO:0008006" key="9">
    <source>
        <dbReference type="Google" id="ProtNLM"/>
    </source>
</evidence>
<evidence type="ECO:0000256" key="1">
    <source>
        <dbReference type="ARBA" id="ARBA00004651"/>
    </source>
</evidence>
<evidence type="ECO:0000313" key="8">
    <source>
        <dbReference type="Proteomes" id="UP001168821"/>
    </source>
</evidence>
<keyword evidence="5 6" id="KW-0472">Membrane</keyword>
<keyword evidence="4 6" id="KW-1133">Transmembrane helix</keyword>
<evidence type="ECO:0000256" key="4">
    <source>
        <dbReference type="ARBA" id="ARBA00022989"/>
    </source>
</evidence>
<dbReference type="GO" id="GO:0050909">
    <property type="term" value="P:sensory perception of taste"/>
    <property type="evidence" value="ECO:0007669"/>
    <property type="project" value="InterPro"/>
</dbReference>
<evidence type="ECO:0000256" key="2">
    <source>
        <dbReference type="ARBA" id="ARBA00022475"/>
    </source>
</evidence>
<feature type="transmembrane region" description="Helical" evidence="6">
    <location>
        <begin position="76"/>
        <end position="103"/>
    </location>
</feature>
<keyword evidence="2" id="KW-1003">Cell membrane</keyword>
<feature type="transmembrane region" description="Helical" evidence="6">
    <location>
        <begin position="157"/>
        <end position="179"/>
    </location>
</feature>
<dbReference type="Pfam" id="PF08395">
    <property type="entry name" value="7tm_7"/>
    <property type="match status" value="1"/>
</dbReference>
<keyword evidence="8" id="KW-1185">Reference proteome</keyword>
<comment type="caution">
    <text evidence="7">The sequence shown here is derived from an EMBL/GenBank/DDBJ whole genome shotgun (WGS) entry which is preliminary data.</text>
</comment>
<gene>
    <name evidence="7" type="ORF">Zmor_007482</name>
</gene>
<sequence length="289" mass="33024">MQLNLSKLVLHGNALLHILATKKLYEIDEFINDKFRENVRLIVDGSYPSYLGLCLLLTGKTFYQYQILTVGKVCDLLTLLIFLLTYFSTFVVVLTMVEAYFLLFGKCQHQMKMVIAQRDIFSARFLKRRLRKLQKLHMVLSLNFQIIQETFNFSLLLFWFGGTTIMIGNIFGLSNYVFYDEELSENAIVTLVVSVFGALSTTYLIFKLDKLGNVSEDILSFLFQCPVSKLNPLESAQIEMLIYTLTLQKPVLKASDIFVLKTGLIASVSGTILTYVLVALQFHAVWSKK</sequence>
<proteinExistence type="predicted"/>
<evidence type="ECO:0000256" key="6">
    <source>
        <dbReference type="SAM" id="Phobius"/>
    </source>
</evidence>
<evidence type="ECO:0000313" key="7">
    <source>
        <dbReference type="EMBL" id="KAJ3663176.1"/>
    </source>
</evidence>
<feature type="transmembrane region" description="Helical" evidence="6">
    <location>
        <begin position="186"/>
        <end position="206"/>
    </location>
</feature>
<feature type="transmembrane region" description="Helical" evidence="6">
    <location>
        <begin position="257"/>
        <end position="280"/>
    </location>
</feature>
<evidence type="ECO:0000256" key="3">
    <source>
        <dbReference type="ARBA" id="ARBA00022692"/>
    </source>
</evidence>
<dbReference type="Proteomes" id="UP001168821">
    <property type="component" value="Unassembled WGS sequence"/>
</dbReference>
<name>A0AA38IZB9_9CUCU</name>
<dbReference type="EMBL" id="JALNTZ010000002">
    <property type="protein sequence ID" value="KAJ3663176.1"/>
    <property type="molecule type" value="Genomic_DNA"/>
</dbReference>
<keyword evidence="3 6" id="KW-0812">Transmembrane</keyword>
<dbReference type="InterPro" id="IPR013604">
    <property type="entry name" value="7TM_chemorcpt"/>
</dbReference>
<accession>A0AA38IZB9</accession>
<organism evidence="7 8">
    <name type="scientific">Zophobas morio</name>
    <dbReference type="NCBI Taxonomy" id="2755281"/>
    <lineage>
        <taxon>Eukaryota</taxon>
        <taxon>Metazoa</taxon>
        <taxon>Ecdysozoa</taxon>
        <taxon>Arthropoda</taxon>
        <taxon>Hexapoda</taxon>
        <taxon>Insecta</taxon>
        <taxon>Pterygota</taxon>
        <taxon>Neoptera</taxon>
        <taxon>Endopterygota</taxon>
        <taxon>Coleoptera</taxon>
        <taxon>Polyphaga</taxon>
        <taxon>Cucujiformia</taxon>
        <taxon>Tenebrionidae</taxon>
        <taxon>Zophobas</taxon>
    </lineage>
</organism>
<reference evidence="7" key="1">
    <citation type="journal article" date="2023" name="G3 (Bethesda)">
        <title>Whole genome assemblies of Zophobas morio and Tenebrio molitor.</title>
        <authorList>
            <person name="Kaur S."/>
            <person name="Stinson S.A."/>
            <person name="diCenzo G.C."/>
        </authorList>
    </citation>
    <scope>NUCLEOTIDE SEQUENCE</scope>
    <source>
        <strain evidence="7">QUZm001</strain>
    </source>
</reference>